<feature type="domain" description="HTH cro/C1-type" evidence="1">
    <location>
        <begin position="3"/>
        <end position="52"/>
    </location>
</feature>
<gene>
    <name evidence="2" type="ORF">N473_18500</name>
</gene>
<evidence type="ECO:0000313" key="3">
    <source>
        <dbReference type="Proteomes" id="UP000076486"/>
    </source>
</evidence>
<protein>
    <recommendedName>
        <fullName evidence="1">HTH cro/C1-type domain-containing protein</fullName>
    </recommendedName>
</protein>
<comment type="caution">
    <text evidence="2">The sequence shown here is derived from an EMBL/GenBank/DDBJ whole genome shotgun (WGS) entry which is preliminary data.</text>
</comment>
<dbReference type="PATRIC" id="fig|1365248.3.peg.2761"/>
<sequence>MRAKGIKQEDLVDVFEVSSQGGVSHYFAGRYTPSNEQLERLAAVLDVGKNYFLDLINNQEPELHVDHELLTETFQTIARQLNLSEREITKFFSVYEKMNPSQVAEIYEILKVQKAEREEKVQSTLRKFGN</sequence>
<accession>A0A167KD78</accession>
<dbReference type="InterPro" id="IPR010982">
    <property type="entry name" value="Lambda_DNA-bd_dom_sf"/>
</dbReference>
<dbReference type="Proteomes" id="UP000076486">
    <property type="component" value="Unassembled WGS sequence"/>
</dbReference>
<dbReference type="PROSITE" id="PS50943">
    <property type="entry name" value="HTH_CROC1"/>
    <property type="match status" value="1"/>
</dbReference>
<evidence type="ECO:0000259" key="1">
    <source>
        <dbReference type="PROSITE" id="PS50943"/>
    </source>
</evidence>
<evidence type="ECO:0000313" key="2">
    <source>
        <dbReference type="EMBL" id="KZN62621.1"/>
    </source>
</evidence>
<organism evidence="2 3">
    <name type="scientific">Pseudoalteromonas luteoviolacea CPMOR-1</name>
    <dbReference type="NCBI Taxonomy" id="1365248"/>
    <lineage>
        <taxon>Bacteria</taxon>
        <taxon>Pseudomonadati</taxon>
        <taxon>Pseudomonadota</taxon>
        <taxon>Gammaproteobacteria</taxon>
        <taxon>Alteromonadales</taxon>
        <taxon>Pseudoalteromonadaceae</taxon>
        <taxon>Pseudoalteromonas</taxon>
    </lineage>
</organism>
<dbReference type="Gene3D" id="1.10.260.40">
    <property type="entry name" value="lambda repressor-like DNA-binding domains"/>
    <property type="match status" value="1"/>
</dbReference>
<reference evidence="2 3" key="1">
    <citation type="submission" date="2013-07" db="EMBL/GenBank/DDBJ databases">
        <title>Comparative Genomic and Metabolomic Analysis of Twelve Strains of Pseudoalteromonas luteoviolacea.</title>
        <authorList>
            <person name="Vynne N.G."/>
            <person name="Mansson M."/>
            <person name="Gram L."/>
        </authorList>
    </citation>
    <scope>NUCLEOTIDE SEQUENCE [LARGE SCALE GENOMIC DNA]</scope>
    <source>
        <strain evidence="2 3">CPMOR-1</strain>
    </source>
</reference>
<proteinExistence type="predicted"/>
<dbReference type="EMBL" id="AUYC01000031">
    <property type="protein sequence ID" value="KZN62621.1"/>
    <property type="molecule type" value="Genomic_DNA"/>
</dbReference>
<dbReference type="AlphaFoldDB" id="A0A167KD78"/>
<dbReference type="CDD" id="cd00093">
    <property type="entry name" value="HTH_XRE"/>
    <property type="match status" value="1"/>
</dbReference>
<dbReference type="GO" id="GO:0003677">
    <property type="term" value="F:DNA binding"/>
    <property type="evidence" value="ECO:0007669"/>
    <property type="project" value="InterPro"/>
</dbReference>
<name>A0A167KD78_9GAMM</name>
<dbReference type="SUPFAM" id="SSF47413">
    <property type="entry name" value="lambda repressor-like DNA-binding domains"/>
    <property type="match status" value="1"/>
</dbReference>
<dbReference type="InterPro" id="IPR001387">
    <property type="entry name" value="Cro/C1-type_HTH"/>
</dbReference>